<feature type="transmembrane region" description="Helical" evidence="1">
    <location>
        <begin position="499"/>
        <end position="521"/>
    </location>
</feature>
<sequence>MKSHFFKKTISMFVILMPATSSYSLPVLEGNKFFAPSSLFNSSDWLYTGTLPSSVDAGFKAKNIDDPIIICVPLFGCSEFGGDQQFATGRRTMTATDGANPAYTLTFRGEFMGETFEAWEDSLLDQSLGKKFDSDVDSVEFPAPGGAITNEHPIPDEWRSLNGYASPTGSHAKFNKTYSLSHSYINAGEFGCPIDAGHCRYTESFFKGGANLEAMLQGSGSIENVVAGTQSVNINAKANRITTFKVNDDPVFSGEINGTASSFTLEEEKIKSIDFSFTGNFADKSFTIGADVQWDGSGDTSSFDASYVRRVEMPDFVSVGFAEEFIVEVRDDPQLTAGIEGTDFFKAKVLASSGMSAIDSVLRPVFEPVESGRLSILNAKVTNKGRLLKIPDSIFLNDRSLQFDIGIINDGFIDIMVNDIAISIFDEDIFFDDLLASFINDNLNFILSPGQMFNFAFNVDVMAGALNDAVDLFEGNYLEFEAIGKFSYSDSFGTRTREFSAIFVPEPRALLFMLVGLTMIFRMKKNNRKKI</sequence>
<evidence type="ECO:0000256" key="2">
    <source>
        <dbReference type="SAM" id="SignalP"/>
    </source>
</evidence>
<keyword evidence="1" id="KW-0472">Membrane</keyword>
<evidence type="ECO:0000313" key="4">
    <source>
        <dbReference type="Proteomes" id="UP000257039"/>
    </source>
</evidence>
<comment type="caution">
    <text evidence="3">The sequence shown here is derived from an EMBL/GenBank/DDBJ whole genome shotgun (WGS) entry which is preliminary data.</text>
</comment>
<keyword evidence="2" id="KW-0732">Signal</keyword>
<evidence type="ECO:0000256" key="1">
    <source>
        <dbReference type="SAM" id="Phobius"/>
    </source>
</evidence>
<name>A0A4P9VGI7_9GAMM</name>
<dbReference type="EMBL" id="NDXW01000001">
    <property type="protein sequence ID" value="RDH42183.1"/>
    <property type="molecule type" value="Genomic_DNA"/>
</dbReference>
<keyword evidence="4" id="KW-1185">Reference proteome</keyword>
<organism evidence="3 4">
    <name type="scientific">Zooshikella ganghwensis</name>
    <dbReference type="NCBI Taxonomy" id="202772"/>
    <lineage>
        <taxon>Bacteria</taxon>
        <taxon>Pseudomonadati</taxon>
        <taxon>Pseudomonadota</taxon>
        <taxon>Gammaproteobacteria</taxon>
        <taxon>Oceanospirillales</taxon>
        <taxon>Zooshikellaceae</taxon>
        <taxon>Zooshikella</taxon>
    </lineage>
</organism>
<proteinExistence type="predicted"/>
<reference evidence="3 4" key="1">
    <citation type="submission" date="2017-04" db="EMBL/GenBank/DDBJ databases">
        <title>Draft genome sequence of Zooshikella ganghwensis VG4 isolated from Red Sea sediments.</title>
        <authorList>
            <person name="Rehman Z."/>
            <person name="Alam I."/>
            <person name="Kamau A."/>
            <person name="Bajic V."/>
            <person name="Leiknes T."/>
        </authorList>
    </citation>
    <scope>NUCLEOTIDE SEQUENCE [LARGE SCALE GENOMIC DNA]</scope>
    <source>
        <strain evidence="3 4">VG4</strain>
    </source>
</reference>
<feature type="chain" id="PRO_5020360431" description="PEP-CTERM sorting domain-containing protein" evidence="2">
    <location>
        <begin position="24"/>
        <end position="531"/>
    </location>
</feature>
<dbReference type="AlphaFoldDB" id="A0A4P9VGI7"/>
<accession>A0A4P9VGI7</accession>
<keyword evidence="1" id="KW-0812">Transmembrane</keyword>
<evidence type="ECO:0008006" key="5">
    <source>
        <dbReference type="Google" id="ProtNLM"/>
    </source>
</evidence>
<gene>
    <name evidence="3" type="ORF">B9G39_01275</name>
</gene>
<dbReference type="RefSeq" id="WP_094785721.1">
    <property type="nucleotide sequence ID" value="NZ_NDXW01000001.1"/>
</dbReference>
<protein>
    <recommendedName>
        <fullName evidence="5">PEP-CTERM sorting domain-containing protein</fullName>
    </recommendedName>
</protein>
<dbReference type="Proteomes" id="UP000257039">
    <property type="component" value="Unassembled WGS sequence"/>
</dbReference>
<keyword evidence="1" id="KW-1133">Transmembrane helix</keyword>
<feature type="signal peptide" evidence="2">
    <location>
        <begin position="1"/>
        <end position="23"/>
    </location>
</feature>
<evidence type="ECO:0000313" key="3">
    <source>
        <dbReference type="EMBL" id="RDH42183.1"/>
    </source>
</evidence>